<evidence type="ECO:0000259" key="1">
    <source>
        <dbReference type="Pfam" id="PF05585"/>
    </source>
</evidence>
<sequence>MQVLLSSAVVNVRTRYGDSVACKAMLDSSSQRSIIMEPCWKKLGLKGRSTVHRIGGINNMAAEISLREVRLEFSIHFDWEIFKVGALIVTWITSNLPDFTVNLEAWSHVEGLKRADLSFQISSSVEILIGADLYADLIIGQSIKGGKGLILGLGGFFQVWCMRIQILEFRS</sequence>
<organism evidence="2 3">
    <name type="scientific">Araneus ventricosus</name>
    <name type="common">Orbweaver spider</name>
    <name type="synonym">Epeira ventricosa</name>
    <dbReference type="NCBI Taxonomy" id="182803"/>
    <lineage>
        <taxon>Eukaryota</taxon>
        <taxon>Metazoa</taxon>
        <taxon>Ecdysozoa</taxon>
        <taxon>Arthropoda</taxon>
        <taxon>Chelicerata</taxon>
        <taxon>Arachnida</taxon>
        <taxon>Araneae</taxon>
        <taxon>Araneomorphae</taxon>
        <taxon>Entelegynae</taxon>
        <taxon>Araneoidea</taxon>
        <taxon>Araneidae</taxon>
        <taxon>Araneus</taxon>
    </lineage>
</organism>
<dbReference type="AlphaFoldDB" id="A0A4Y2BDF4"/>
<reference evidence="2 3" key="1">
    <citation type="journal article" date="2019" name="Sci. Rep.">
        <title>Orb-weaving spider Araneus ventricosus genome elucidates the spidroin gene catalogue.</title>
        <authorList>
            <person name="Kono N."/>
            <person name="Nakamura H."/>
            <person name="Ohtoshi R."/>
            <person name="Moran D.A.P."/>
            <person name="Shinohara A."/>
            <person name="Yoshida Y."/>
            <person name="Fujiwara M."/>
            <person name="Mori M."/>
            <person name="Tomita M."/>
            <person name="Arakawa K."/>
        </authorList>
    </citation>
    <scope>NUCLEOTIDE SEQUENCE [LARGE SCALE GENOMIC DNA]</scope>
</reference>
<dbReference type="Proteomes" id="UP000499080">
    <property type="component" value="Unassembled WGS sequence"/>
</dbReference>
<evidence type="ECO:0000313" key="2">
    <source>
        <dbReference type="EMBL" id="GBL90033.1"/>
    </source>
</evidence>
<proteinExistence type="predicted"/>
<keyword evidence="3" id="KW-1185">Reference proteome</keyword>
<gene>
    <name evidence="2" type="ORF">AVEN_178426_1</name>
</gene>
<dbReference type="Pfam" id="PF05585">
    <property type="entry name" value="DUF1758"/>
    <property type="match status" value="1"/>
</dbReference>
<feature type="domain" description="DUF1758" evidence="1">
    <location>
        <begin position="24"/>
        <end position="144"/>
    </location>
</feature>
<comment type="caution">
    <text evidence="2">The sequence shown here is derived from an EMBL/GenBank/DDBJ whole genome shotgun (WGS) entry which is preliminary data.</text>
</comment>
<name>A0A4Y2BDF4_ARAVE</name>
<dbReference type="EMBL" id="BGPR01000068">
    <property type="protein sequence ID" value="GBL90033.1"/>
    <property type="molecule type" value="Genomic_DNA"/>
</dbReference>
<dbReference type="InterPro" id="IPR008737">
    <property type="entry name" value="DUF1758"/>
</dbReference>
<evidence type="ECO:0000313" key="3">
    <source>
        <dbReference type="Proteomes" id="UP000499080"/>
    </source>
</evidence>
<protein>
    <recommendedName>
        <fullName evidence="1">DUF1758 domain-containing protein</fullName>
    </recommendedName>
</protein>
<accession>A0A4Y2BDF4</accession>
<dbReference type="OrthoDB" id="6437296at2759"/>